<protein>
    <recommendedName>
        <fullName evidence="3">histidine kinase</fullName>
        <ecNumber evidence="3">2.7.13.3</ecNumber>
    </recommendedName>
</protein>
<evidence type="ECO:0000313" key="14">
    <source>
        <dbReference type="EMBL" id="MBP1849262.1"/>
    </source>
</evidence>
<dbReference type="PROSITE" id="PS50109">
    <property type="entry name" value="HIS_KIN"/>
    <property type="match status" value="1"/>
</dbReference>
<evidence type="ECO:0000256" key="5">
    <source>
        <dbReference type="ARBA" id="ARBA00022679"/>
    </source>
</evidence>
<dbReference type="PRINTS" id="PR00344">
    <property type="entry name" value="BCTRLSENSOR"/>
</dbReference>
<dbReference type="SMART" id="SM00388">
    <property type="entry name" value="HisKA"/>
    <property type="match status" value="1"/>
</dbReference>
<dbReference type="PROSITE" id="PS50885">
    <property type="entry name" value="HAMP"/>
    <property type="match status" value="1"/>
</dbReference>
<dbReference type="Pfam" id="PF08521">
    <property type="entry name" value="2CSK_N"/>
    <property type="match status" value="1"/>
</dbReference>
<keyword evidence="15" id="KW-1185">Reference proteome</keyword>
<evidence type="ECO:0000256" key="9">
    <source>
        <dbReference type="ARBA" id="ARBA00023012"/>
    </source>
</evidence>
<dbReference type="PANTHER" id="PTHR45436:SF1">
    <property type="entry name" value="SENSOR PROTEIN QSEC"/>
    <property type="match status" value="1"/>
</dbReference>
<feature type="transmembrane region" description="Helical" evidence="11">
    <location>
        <begin position="153"/>
        <end position="171"/>
    </location>
</feature>
<evidence type="ECO:0000259" key="12">
    <source>
        <dbReference type="PROSITE" id="PS50109"/>
    </source>
</evidence>
<evidence type="ECO:0000256" key="4">
    <source>
        <dbReference type="ARBA" id="ARBA00022553"/>
    </source>
</evidence>
<dbReference type="RefSeq" id="WP_209942271.1">
    <property type="nucleotide sequence ID" value="NZ_JAGGJU010000002.1"/>
</dbReference>
<dbReference type="Gene3D" id="3.30.565.10">
    <property type="entry name" value="Histidine kinase-like ATPase, C-terminal domain"/>
    <property type="match status" value="1"/>
</dbReference>
<dbReference type="Gene3D" id="1.10.287.130">
    <property type="match status" value="1"/>
</dbReference>
<feature type="domain" description="HAMP" evidence="13">
    <location>
        <begin position="172"/>
        <end position="223"/>
    </location>
</feature>
<gene>
    <name evidence="14" type="ORF">J2Z17_000683</name>
</gene>
<feature type="domain" description="Histidine kinase" evidence="12">
    <location>
        <begin position="231"/>
        <end position="444"/>
    </location>
</feature>
<evidence type="ECO:0000256" key="6">
    <source>
        <dbReference type="ARBA" id="ARBA00022692"/>
    </source>
</evidence>
<evidence type="ECO:0000256" key="7">
    <source>
        <dbReference type="ARBA" id="ARBA00022777"/>
    </source>
</evidence>
<dbReference type="InterPro" id="IPR050428">
    <property type="entry name" value="TCS_sensor_his_kinase"/>
</dbReference>
<dbReference type="InterPro" id="IPR036890">
    <property type="entry name" value="HATPase_C_sf"/>
</dbReference>
<dbReference type="InterPro" id="IPR004358">
    <property type="entry name" value="Sig_transdc_His_kin-like_C"/>
</dbReference>
<evidence type="ECO:0000256" key="1">
    <source>
        <dbReference type="ARBA" id="ARBA00000085"/>
    </source>
</evidence>
<keyword evidence="6 11" id="KW-0812">Transmembrane</keyword>
<dbReference type="Pfam" id="PF02518">
    <property type="entry name" value="HATPase_c"/>
    <property type="match status" value="1"/>
</dbReference>
<dbReference type="PANTHER" id="PTHR45436">
    <property type="entry name" value="SENSOR HISTIDINE KINASE YKOH"/>
    <property type="match status" value="1"/>
</dbReference>
<dbReference type="InterPro" id="IPR005467">
    <property type="entry name" value="His_kinase_dom"/>
</dbReference>
<dbReference type="SMART" id="SM00387">
    <property type="entry name" value="HATPase_c"/>
    <property type="match status" value="1"/>
</dbReference>
<dbReference type="Pfam" id="PF00512">
    <property type="entry name" value="HisKA"/>
    <property type="match status" value="1"/>
</dbReference>
<dbReference type="InterPro" id="IPR003661">
    <property type="entry name" value="HisK_dim/P_dom"/>
</dbReference>
<comment type="subcellular location">
    <subcellularLocation>
        <location evidence="2">Membrane</location>
    </subcellularLocation>
</comment>
<evidence type="ECO:0000256" key="10">
    <source>
        <dbReference type="ARBA" id="ARBA00023136"/>
    </source>
</evidence>
<dbReference type="InterPro" id="IPR036097">
    <property type="entry name" value="HisK_dim/P_sf"/>
</dbReference>
<dbReference type="EC" id="2.7.13.3" evidence="3"/>
<keyword evidence="9" id="KW-0902">Two-component regulatory system</keyword>
<accession>A0ABS4DUC6</accession>
<keyword evidence="4" id="KW-0597">Phosphoprotein</keyword>
<reference evidence="14 15" key="1">
    <citation type="submission" date="2021-03" db="EMBL/GenBank/DDBJ databases">
        <title>Genomic Encyclopedia of Type Strains, Phase IV (KMG-IV): sequencing the most valuable type-strain genomes for metagenomic binning, comparative biology and taxonomic classification.</title>
        <authorList>
            <person name="Goeker M."/>
        </authorList>
    </citation>
    <scope>NUCLEOTIDE SEQUENCE [LARGE SCALE GENOMIC DNA]</scope>
    <source>
        <strain evidence="14 15">DSM 21600</strain>
    </source>
</reference>
<keyword evidence="5 14" id="KW-0808">Transferase</keyword>
<dbReference type="Proteomes" id="UP000759443">
    <property type="component" value="Unassembled WGS sequence"/>
</dbReference>
<evidence type="ECO:0000256" key="2">
    <source>
        <dbReference type="ARBA" id="ARBA00004370"/>
    </source>
</evidence>
<dbReference type="InterPro" id="IPR003660">
    <property type="entry name" value="HAMP_dom"/>
</dbReference>
<dbReference type="SUPFAM" id="SSF55874">
    <property type="entry name" value="ATPase domain of HSP90 chaperone/DNA topoisomerase II/histidine kinase"/>
    <property type="match status" value="1"/>
</dbReference>
<name>A0ABS4DUC6_9HYPH</name>
<organism evidence="14 15">
    <name type="scientific">Rhizobium halophytocola</name>
    <dbReference type="NCBI Taxonomy" id="735519"/>
    <lineage>
        <taxon>Bacteria</taxon>
        <taxon>Pseudomonadati</taxon>
        <taxon>Pseudomonadota</taxon>
        <taxon>Alphaproteobacteria</taxon>
        <taxon>Hyphomicrobiales</taxon>
        <taxon>Rhizobiaceae</taxon>
        <taxon>Rhizobium/Agrobacterium group</taxon>
        <taxon>Rhizobium</taxon>
    </lineage>
</organism>
<evidence type="ECO:0000313" key="15">
    <source>
        <dbReference type="Proteomes" id="UP000759443"/>
    </source>
</evidence>
<evidence type="ECO:0000256" key="11">
    <source>
        <dbReference type="SAM" id="Phobius"/>
    </source>
</evidence>
<keyword evidence="8 11" id="KW-1133">Transmembrane helix</keyword>
<evidence type="ECO:0000256" key="3">
    <source>
        <dbReference type="ARBA" id="ARBA00012438"/>
    </source>
</evidence>
<keyword evidence="10 11" id="KW-0472">Membrane</keyword>
<dbReference type="CDD" id="cd00075">
    <property type="entry name" value="HATPase"/>
    <property type="match status" value="1"/>
</dbReference>
<dbReference type="SUPFAM" id="SSF47384">
    <property type="entry name" value="Homodimeric domain of signal transducing histidine kinase"/>
    <property type="match status" value="1"/>
</dbReference>
<keyword evidence="7 14" id="KW-0418">Kinase</keyword>
<evidence type="ECO:0000256" key="8">
    <source>
        <dbReference type="ARBA" id="ARBA00022989"/>
    </source>
</evidence>
<evidence type="ECO:0000259" key="13">
    <source>
        <dbReference type="PROSITE" id="PS50885"/>
    </source>
</evidence>
<dbReference type="CDD" id="cd00082">
    <property type="entry name" value="HisKA"/>
    <property type="match status" value="1"/>
</dbReference>
<comment type="catalytic activity">
    <reaction evidence="1">
        <text>ATP + protein L-histidine = ADP + protein N-phospho-L-histidine.</text>
        <dbReference type="EC" id="2.7.13.3"/>
    </reaction>
</comment>
<sequence length="444" mass="48447">MIVGPLVVVACVSSVVRYGQFTLLSRQLYDNALLTVALTISRDVTINEGDLLTKTVLDALARSLGDTVYYHLTGPDGAYVTGYSNAPPLPDGLHNELGKPAYFDAVYMGKPVRALYMTEYVRDLPDSGLVTMEVWQTINQRQQLSFSLLSSSAAYFAMLVLVAAIAVWFGIRRGLRPLEELEADISSRTPEDLQPISRIVPAEIGTVVSAMNSLFSRLTEAFAIRDAFISDAAHQMRTPVAGIQAQAEAALTARNEASLRERVTEVALAARRAGRLTHQLLSMERVRGRNLRSLSGTFDLEALVADTTRSFAERVLPKGIDVRFSSEGRPRPFTGDATLLREAILNLLENAEKYGNPDHPMIEVALTFHADRVELSVEDNGPGISQHAHKRVFDRFYRLAPESAVGCGLGLAIVSDVARHHGGCATVDDIATGCRIRVVLANAQ</sequence>
<dbReference type="InterPro" id="IPR013727">
    <property type="entry name" value="2CSK_N"/>
</dbReference>
<dbReference type="EMBL" id="JAGGJU010000002">
    <property type="protein sequence ID" value="MBP1849262.1"/>
    <property type="molecule type" value="Genomic_DNA"/>
</dbReference>
<dbReference type="InterPro" id="IPR003594">
    <property type="entry name" value="HATPase_dom"/>
</dbReference>
<dbReference type="GO" id="GO:0004673">
    <property type="term" value="F:protein histidine kinase activity"/>
    <property type="evidence" value="ECO:0007669"/>
    <property type="project" value="UniProtKB-EC"/>
</dbReference>
<proteinExistence type="predicted"/>
<comment type="caution">
    <text evidence="14">The sequence shown here is derived from an EMBL/GenBank/DDBJ whole genome shotgun (WGS) entry which is preliminary data.</text>
</comment>